<feature type="transmembrane region" description="Helical" evidence="1">
    <location>
        <begin position="293"/>
        <end position="318"/>
    </location>
</feature>
<keyword evidence="3" id="KW-0012">Acyltransferase</keyword>
<protein>
    <submittedName>
        <fullName evidence="3">Acyltransferase</fullName>
    </submittedName>
</protein>
<keyword evidence="1" id="KW-0812">Transmembrane</keyword>
<feature type="transmembrane region" description="Helical" evidence="1">
    <location>
        <begin position="132"/>
        <end position="153"/>
    </location>
</feature>
<dbReference type="PANTHER" id="PTHR23028">
    <property type="entry name" value="ACETYLTRANSFERASE"/>
    <property type="match status" value="1"/>
</dbReference>
<dbReference type="GO" id="GO:0016747">
    <property type="term" value="F:acyltransferase activity, transferring groups other than amino-acyl groups"/>
    <property type="evidence" value="ECO:0007669"/>
    <property type="project" value="InterPro"/>
</dbReference>
<dbReference type="InterPro" id="IPR050879">
    <property type="entry name" value="Acyltransferase_3"/>
</dbReference>
<evidence type="ECO:0000313" key="4">
    <source>
        <dbReference type="Proteomes" id="UP000289260"/>
    </source>
</evidence>
<accession>A0A4P6KHW8</accession>
<name>A0A4P6KHW8_9MICO</name>
<keyword evidence="3" id="KW-0808">Transferase</keyword>
<dbReference type="RefSeq" id="WP_130111075.1">
    <property type="nucleotide sequence ID" value="NZ_CP035806.1"/>
</dbReference>
<feature type="transmembrane region" description="Helical" evidence="1">
    <location>
        <begin position="160"/>
        <end position="179"/>
    </location>
</feature>
<feature type="domain" description="Acyltransferase 3" evidence="2">
    <location>
        <begin position="15"/>
        <end position="336"/>
    </location>
</feature>
<organism evidence="3 4">
    <name type="scientific">Leucobacter triazinivorans</name>
    <dbReference type="NCBI Taxonomy" id="1784719"/>
    <lineage>
        <taxon>Bacteria</taxon>
        <taxon>Bacillati</taxon>
        <taxon>Actinomycetota</taxon>
        <taxon>Actinomycetes</taxon>
        <taxon>Micrococcales</taxon>
        <taxon>Microbacteriaceae</taxon>
        <taxon>Leucobacter</taxon>
    </lineage>
</organism>
<dbReference type="PANTHER" id="PTHR23028:SF131">
    <property type="entry name" value="BLR2367 PROTEIN"/>
    <property type="match status" value="1"/>
</dbReference>
<keyword evidence="1" id="KW-0472">Membrane</keyword>
<dbReference type="GO" id="GO:0016020">
    <property type="term" value="C:membrane"/>
    <property type="evidence" value="ECO:0007669"/>
    <property type="project" value="TreeGrafter"/>
</dbReference>
<keyword evidence="4" id="KW-1185">Reference proteome</keyword>
<dbReference type="Proteomes" id="UP000289260">
    <property type="component" value="Chromosome"/>
</dbReference>
<dbReference type="EMBL" id="CP035806">
    <property type="protein sequence ID" value="QBE49962.1"/>
    <property type="molecule type" value="Genomic_DNA"/>
</dbReference>
<feature type="transmembrane region" description="Helical" evidence="1">
    <location>
        <begin position="185"/>
        <end position="206"/>
    </location>
</feature>
<dbReference type="Pfam" id="PF01757">
    <property type="entry name" value="Acyl_transf_3"/>
    <property type="match status" value="1"/>
</dbReference>
<feature type="transmembrane region" description="Helical" evidence="1">
    <location>
        <begin position="218"/>
        <end position="241"/>
    </location>
</feature>
<proteinExistence type="predicted"/>
<evidence type="ECO:0000259" key="2">
    <source>
        <dbReference type="Pfam" id="PF01757"/>
    </source>
</evidence>
<reference evidence="3 4" key="1">
    <citation type="submission" date="2019-02" db="EMBL/GenBank/DDBJ databases">
        <authorList>
            <person name="Sun L."/>
            <person name="Pan D."/>
            <person name="Wu X."/>
        </authorList>
    </citation>
    <scope>NUCLEOTIDE SEQUENCE [LARGE SCALE GENOMIC DNA]</scope>
    <source>
        <strain evidence="3 4">JW-1</strain>
    </source>
</reference>
<dbReference type="InterPro" id="IPR002656">
    <property type="entry name" value="Acyl_transf_3_dom"/>
</dbReference>
<feature type="transmembrane region" description="Helical" evidence="1">
    <location>
        <begin position="253"/>
        <end position="272"/>
    </location>
</feature>
<dbReference type="OrthoDB" id="9807745at2"/>
<feature type="transmembrane region" description="Helical" evidence="1">
    <location>
        <begin position="77"/>
        <end position="99"/>
    </location>
</feature>
<feature type="transmembrane region" description="Helical" evidence="1">
    <location>
        <begin position="21"/>
        <end position="41"/>
    </location>
</feature>
<dbReference type="AlphaFoldDB" id="A0A4P6KHW8"/>
<dbReference type="GO" id="GO:0000271">
    <property type="term" value="P:polysaccharide biosynthetic process"/>
    <property type="evidence" value="ECO:0007669"/>
    <property type="project" value="TreeGrafter"/>
</dbReference>
<dbReference type="KEGG" id="ltr:EVS81_14910"/>
<feature type="transmembrane region" description="Helical" evidence="1">
    <location>
        <begin position="47"/>
        <end position="65"/>
    </location>
</feature>
<evidence type="ECO:0000256" key="1">
    <source>
        <dbReference type="SAM" id="Phobius"/>
    </source>
</evidence>
<keyword evidence="1" id="KW-1133">Transmembrane helix</keyword>
<evidence type="ECO:0000313" key="3">
    <source>
        <dbReference type="EMBL" id="QBE49962.1"/>
    </source>
</evidence>
<feature type="transmembrane region" description="Helical" evidence="1">
    <location>
        <begin position="324"/>
        <end position="345"/>
    </location>
</feature>
<sequence length="379" mass="41376">MPSEVTRSPRRTVRSIQFLRALAALGVVYYHAVDAGGVFALPSTGAWGVDVFFVISGFIIGTVTVQNSAHFFRRRVFRVVPLYWIATLAWAAAVLLVPWREGSTEVDLPGLLKSFFFIPYQMPLREGPILQLGWTLNYEMFFYLVVAVMLVLLRTARPALWGAVLLLGALVVSGFIWPASEPSLAFYQSTLLLEFLSGVLLSFVYRRFGQAGRQSAGAAVRAIGSGAGAAAALAALVVLVLQDLGVIPRLGELRAVYYGLPAVVLVAAALWLEPLIRDGRLTRALLAIGDASYAMYLFHPFVTVALSQVILGGVIATAGVPLRIVLLIMTLAAVILSSIAIDRWVDRPIQRGLKRGFLPQRRRDEPIGRRDYESSSSSM</sequence>
<gene>
    <name evidence="3" type="ORF">EVS81_14910</name>
</gene>